<reference evidence="12 13" key="1">
    <citation type="submission" date="2012-06" db="EMBL/GenBank/DDBJ databases">
        <title>Finished chromosome of genome of Cylindrospermum stagnale PCC 7417.</title>
        <authorList>
            <consortium name="US DOE Joint Genome Institute"/>
            <person name="Gugger M."/>
            <person name="Coursin T."/>
            <person name="Rippka R."/>
            <person name="Tandeau De Marsac N."/>
            <person name="Huntemann M."/>
            <person name="Wei C.-L."/>
            <person name="Han J."/>
            <person name="Detter J.C."/>
            <person name="Han C."/>
            <person name="Tapia R."/>
            <person name="Chen A."/>
            <person name="Kyrpides N."/>
            <person name="Mavromatis K."/>
            <person name="Markowitz V."/>
            <person name="Szeto E."/>
            <person name="Ivanova N."/>
            <person name="Pagani I."/>
            <person name="Pati A."/>
            <person name="Goodwin L."/>
            <person name="Nordberg H.P."/>
            <person name="Cantor M.N."/>
            <person name="Hua S.X."/>
            <person name="Woyke T."/>
            <person name="Kerfeld C.A."/>
        </authorList>
    </citation>
    <scope>NUCLEOTIDE SEQUENCE [LARGE SCALE GENOMIC DNA]</scope>
    <source>
        <strain evidence="12 13">PCC 7417</strain>
    </source>
</reference>
<dbReference type="GO" id="GO:0140359">
    <property type="term" value="F:ABC-type transporter activity"/>
    <property type="evidence" value="ECO:0007669"/>
    <property type="project" value="InterPro"/>
</dbReference>
<evidence type="ECO:0000256" key="7">
    <source>
        <dbReference type="ARBA" id="ARBA00022989"/>
    </source>
</evidence>
<dbReference type="PROSITE" id="PS00211">
    <property type="entry name" value="ABC_TRANSPORTER_1"/>
    <property type="match status" value="1"/>
</dbReference>
<dbReference type="AlphaFoldDB" id="K9X355"/>
<dbReference type="InterPro" id="IPR027417">
    <property type="entry name" value="P-loop_NTPase"/>
</dbReference>
<evidence type="ECO:0000259" key="11">
    <source>
        <dbReference type="PROSITE" id="PS50929"/>
    </source>
</evidence>
<evidence type="ECO:0000313" key="12">
    <source>
        <dbReference type="EMBL" id="AFZ26501.1"/>
    </source>
</evidence>
<dbReference type="PANTHER" id="PTHR24221:SF654">
    <property type="entry name" value="ATP-BINDING CASSETTE SUB-FAMILY B MEMBER 6"/>
    <property type="match status" value="1"/>
</dbReference>
<evidence type="ECO:0000256" key="3">
    <source>
        <dbReference type="ARBA" id="ARBA00022475"/>
    </source>
</evidence>
<keyword evidence="6 12" id="KW-0067">ATP-binding</keyword>
<proteinExistence type="predicted"/>
<dbReference type="InterPro" id="IPR017871">
    <property type="entry name" value="ABC_transporter-like_CS"/>
</dbReference>
<keyword evidence="5" id="KW-0547">Nucleotide-binding</keyword>
<evidence type="ECO:0000256" key="5">
    <source>
        <dbReference type="ARBA" id="ARBA00022741"/>
    </source>
</evidence>
<feature type="domain" description="ABC transporter" evidence="10">
    <location>
        <begin position="659"/>
        <end position="891"/>
    </location>
</feature>
<dbReference type="InterPro" id="IPR036640">
    <property type="entry name" value="ABC1_TM_sf"/>
</dbReference>
<keyword evidence="8 9" id="KW-0472">Membrane</keyword>
<keyword evidence="2" id="KW-0813">Transport</keyword>
<dbReference type="InterPro" id="IPR011527">
    <property type="entry name" value="ABC1_TM_dom"/>
</dbReference>
<evidence type="ECO:0000313" key="13">
    <source>
        <dbReference type="Proteomes" id="UP000010475"/>
    </source>
</evidence>
<dbReference type="InterPro" id="IPR039421">
    <property type="entry name" value="Type_1_exporter"/>
</dbReference>
<evidence type="ECO:0000256" key="4">
    <source>
        <dbReference type="ARBA" id="ARBA00022692"/>
    </source>
</evidence>
<dbReference type="HOGENOM" id="CLU_000604_84_3_3"/>
<evidence type="ECO:0000259" key="10">
    <source>
        <dbReference type="PROSITE" id="PS50893"/>
    </source>
</evidence>
<dbReference type="STRING" id="56107.Cylst_4415"/>
<organism evidence="12 13">
    <name type="scientific">Cylindrospermum stagnale PCC 7417</name>
    <dbReference type="NCBI Taxonomy" id="56107"/>
    <lineage>
        <taxon>Bacteria</taxon>
        <taxon>Bacillati</taxon>
        <taxon>Cyanobacteriota</taxon>
        <taxon>Cyanophyceae</taxon>
        <taxon>Nostocales</taxon>
        <taxon>Nostocaceae</taxon>
        <taxon>Cylindrospermum</taxon>
    </lineage>
</organism>
<feature type="transmembrane region" description="Helical" evidence="9">
    <location>
        <begin position="454"/>
        <end position="474"/>
    </location>
</feature>
<dbReference type="Pfam" id="PF00005">
    <property type="entry name" value="ABC_tran"/>
    <property type="match status" value="1"/>
</dbReference>
<dbReference type="InterPro" id="IPR022515">
    <property type="entry name" value="NHPM_micro_ABC2"/>
</dbReference>
<dbReference type="Gene3D" id="1.20.1560.10">
    <property type="entry name" value="ABC transporter type 1, transmembrane domain"/>
    <property type="match status" value="1"/>
</dbReference>
<dbReference type="EMBL" id="CP003642">
    <property type="protein sequence ID" value="AFZ26501.1"/>
    <property type="molecule type" value="Genomic_DNA"/>
</dbReference>
<dbReference type="Gene3D" id="3.40.50.300">
    <property type="entry name" value="P-loop containing nucleotide triphosphate hydrolases"/>
    <property type="match status" value="1"/>
</dbReference>
<dbReference type="SUPFAM" id="SSF90123">
    <property type="entry name" value="ABC transporter transmembrane region"/>
    <property type="match status" value="1"/>
</dbReference>
<keyword evidence="4 9" id="KW-0812">Transmembrane</keyword>
<feature type="transmembrane region" description="Helical" evidence="9">
    <location>
        <begin position="561"/>
        <end position="585"/>
    </location>
</feature>
<dbReference type="RefSeq" id="WP_015209743.1">
    <property type="nucleotide sequence ID" value="NC_019757.1"/>
</dbReference>
<dbReference type="PROSITE" id="PS50929">
    <property type="entry name" value="ABC_TM1F"/>
    <property type="match status" value="1"/>
</dbReference>
<gene>
    <name evidence="12" type="ORF">Cylst_4415</name>
</gene>
<dbReference type="Pfam" id="PF00664">
    <property type="entry name" value="ABC_membrane"/>
    <property type="match status" value="1"/>
</dbReference>
<keyword evidence="13" id="KW-1185">Reference proteome</keyword>
<dbReference type="GO" id="GO:0005886">
    <property type="term" value="C:plasma membrane"/>
    <property type="evidence" value="ECO:0007669"/>
    <property type="project" value="UniProtKB-SubCell"/>
</dbReference>
<accession>K9X355</accession>
<dbReference type="KEGG" id="csg:Cylst_4415"/>
<dbReference type="GO" id="GO:0034040">
    <property type="term" value="F:ATPase-coupled lipid transmembrane transporter activity"/>
    <property type="evidence" value="ECO:0007669"/>
    <property type="project" value="TreeGrafter"/>
</dbReference>
<dbReference type="NCBIfam" id="TIGR03797">
    <property type="entry name" value="NHLM_micro_ABC2"/>
    <property type="match status" value="1"/>
</dbReference>
<evidence type="ECO:0000256" key="8">
    <source>
        <dbReference type="ARBA" id="ARBA00023136"/>
    </source>
</evidence>
<dbReference type="GO" id="GO:0016887">
    <property type="term" value="F:ATP hydrolysis activity"/>
    <property type="evidence" value="ECO:0007669"/>
    <property type="project" value="InterPro"/>
</dbReference>
<evidence type="ECO:0000256" key="2">
    <source>
        <dbReference type="ARBA" id="ARBA00022448"/>
    </source>
</evidence>
<dbReference type="SUPFAM" id="SSF52540">
    <property type="entry name" value="P-loop containing nucleoside triphosphate hydrolases"/>
    <property type="match status" value="1"/>
</dbReference>
<feature type="transmembrane region" description="Helical" evidence="9">
    <location>
        <begin position="339"/>
        <end position="359"/>
    </location>
</feature>
<keyword evidence="7 9" id="KW-1133">Transmembrane helix</keyword>
<dbReference type="eggNOG" id="COG2274">
    <property type="taxonomic scope" value="Bacteria"/>
</dbReference>
<name>K9X355_9NOST</name>
<keyword evidence="3" id="KW-1003">Cell membrane</keyword>
<dbReference type="SMART" id="SM00382">
    <property type="entry name" value="AAA"/>
    <property type="match status" value="1"/>
</dbReference>
<sequence length="894" mass="98841">MRDSQLRLEGSQSLILDDPQIGWRIESGAIALFVVPSKLGIEESRRYLFTVEAGEALFGIAGTLTSEGNFYQILAVAMAETVLLQLTPQDCEQWMSVGKDEAEKLLASVRTWCAHICDHHLVIPPVIFNPDKIQTWESIQTILSELHRDFIAVLAQRQQEELAAKLTQFQEREKLNRQVTVSALGALASVLKPKQAELIEEGTSLLMAAGAVGRALGIKIQPPARSEDMQRIKEPLEAIARASRIRIRRVLLNDQWWKKDCGPLLAYINADNRPVAVLPVAADKYEIFDPENHARIPISDRTARMLAPSAYMFYRPLPDKYLKVLDFLQFAVHGQIRELIIILLTGVVAALLGMLVPQATAILIDSAIPDADRSLLTQIGFGLLATSFGTMVFELAQGFALLRLESKTSTDTQAALWDRLLNLKVSFFREYSIGDLQSRVSAITQIRQKLSDTVLRTIFTSFFSLLNLGLLFFYNSMLALVALAVATLTIIITTVSGVFTRQKMRPLEELEGDIFGLTVQMIDGVSKLRVTGAEDRAFAHWAKKYSRQLKLKLSTELIEDVLAVFNTMMPTVSSIMIFCVAVFLISQTQVPGKTGLSTGTFLGFNTAFVIFISGATKLSNTLVNIADISILWERAKPILDAQPEIDLSKTDPGRLRGQVKIEHITFRYRANGVLNLDDVTIQAEPGEFIALVGPSGSGKSTIIRLLLGFETPENGSVYYDGQDLSGIDISAVRRQIGVVLQNGRINSASIYDNIASGALVTMDEAWKAAQRAGFADDIQSMPMEMHTVISEGGSNLSGGQRQRLLIARALVLNPRILIFDEATSALDNRTQAIVSESLDELQVTRIVIAHRLSTIRNADRIYVLEAGRIVQQGKFDQLVNRHGLFATLMARQMG</sequence>
<dbReference type="GO" id="GO:0005524">
    <property type="term" value="F:ATP binding"/>
    <property type="evidence" value="ECO:0007669"/>
    <property type="project" value="UniProtKB-KW"/>
</dbReference>
<dbReference type="OrthoDB" id="9771903at2"/>
<dbReference type="PROSITE" id="PS50893">
    <property type="entry name" value="ABC_TRANSPORTER_2"/>
    <property type="match status" value="1"/>
</dbReference>
<dbReference type="PATRIC" id="fig|56107.3.peg.4845"/>
<evidence type="ECO:0000256" key="9">
    <source>
        <dbReference type="SAM" id="Phobius"/>
    </source>
</evidence>
<feature type="domain" description="ABC transmembrane type-1" evidence="11">
    <location>
        <begin position="340"/>
        <end position="627"/>
    </location>
</feature>
<feature type="transmembrane region" description="Helical" evidence="9">
    <location>
        <begin position="379"/>
        <end position="402"/>
    </location>
</feature>
<dbReference type="InterPro" id="IPR003439">
    <property type="entry name" value="ABC_transporter-like_ATP-bd"/>
</dbReference>
<dbReference type="InterPro" id="IPR003593">
    <property type="entry name" value="AAA+_ATPase"/>
</dbReference>
<evidence type="ECO:0000256" key="6">
    <source>
        <dbReference type="ARBA" id="ARBA00022840"/>
    </source>
</evidence>
<evidence type="ECO:0000256" key="1">
    <source>
        <dbReference type="ARBA" id="ARBA00004651"/>
    </source>
</evidence>
<dbReference type="Proteomes" id="UP000010475">
    <property type="component" value="Chromosome"/>
</dbReference>
<dbReference type="FunFam" id="3.40.50.300:FF:000299">
    <property type="entry name" value="ABC transporter ATP-binding protein/permease"/>
    <property type="match status" value="1"/>
</dbReference>
<protein>
    <submittedName>
        <fullName evidence="12">NHLM bacteriocin system ABC transporter, ATP-binding protein</fullName>
    </submittedName>
</protein>
<dbReference type="PANTHER" id="PTHR24221">
    <property type="entry name" value="ATP-BINDING CASSETTE SUB-FAMILY B"/>
    <property type="match status" value="1"/>
</dbReference>
<comment type="subcellular location">
    <subcellularLocation>
        <location evidence="1">Cell membrane</location>
        <topology evidence="1">Multi-pass membrane protein</topology>
    </subcellularLocation>
</comment>
<feature type="transmembrane region" description="Helical" evidence="9">
    <location>
        <begin position="480"/>
        <end position="499"/>
    </location>
</feature>